<dbReference type="OMA" id="LWSDQKF"/>
<dbReference type="PANTHER" id="PTHR13068:SF139">
    <property type="entry name" value="TRANSCRIPTION TERMINATION FACTOR MTEF1, CHLOROPLASTIC"/>
    <property type="match status" value="1"/>
</dbReference>
<accession>A0A068TL54</accession>
<dbReference type="GO" id="GO:0071472">
    <property type="term" value="P:cellular response to salt stress"/>
    <property type="evidence" value="ECO:0007669"/>
    <property type="project" value="EnsemblPlants"/>
</dbReference>
<dbReference type="Proteomes" id="UP000295252">
    <property type="component" value="Chromosome IV"/>
</dbReference>
<dbReference type="GO" id="GO:0009507">
    <property type="term" value="C:chloroplast"/>
    <property type="evidence" value="ECO:0007669"/>
    <property type="project" value="EnsemblPlants"/>
</dbReference>
<dbReference type="EMBL" id="HG739085">
    <property type="protein sequence ID" value="CDO97060.1"/>
    <property type="molecule type" value="Genomic_DNA"/>
</dbReference>
<dbReference type="GO" id="GO:0003676">
    <property type="term" value="F:nucleic acid binding"/>
    <property type="evidence" value="ECO:0007669"/>
    <property type="project" value="InterPro"/>
</dbReference>
<dbReference type="Gene3D" id="1.25.70.10">
    <property type="entry name" value="Transcription termination factor 3, mitochondrial"/>
    <property type="match status" value="1"/>
</dbReference>
<sequence>MLQSAPLAQPIRSFSSEKSPNCRSQSPSSKPPFHFLRFRTSYRDNLRYLNSIGIINSDKKIHRNPSPETLLHILSTVNFLKSKGFSESHFARLAYLTPQVFSPQVNPADLQPVFDFLTTELAASEEESRDLILLCPHILQSNVQFCLRPTLLYLRDIGVESLNKPTNLNAHLLNTRVKRLEDTAKFLLDIGFSQEESTKFCGRLPAMFGYSIDNNLLPKFEYLVGEMERSPDELKGFPQYFAFSLEKRIKPRHMHLKRRNVVVKEVPLKKMLTWNDTKFYAKWN</sequence>
<dbReference type="SMART" id="SM00733">
    <property type="entry name" value="Mterf"/>
    <property type="match status" value="5"/>
</dbReference>
<dbReference type="Pfam" id="PF02536">
    <property type="entry name" value="mTERF"/>
    <property type="match status" value="2"/>
</dbReference>
<keyword evidence="6" id="KW-1185">Reference proteome</keyword>
<comment type="similarity">
    <text evidence="1">Belongs to the mTERF family.</text>
</comment>
<organism evidence="5 6">
    <name type="scientific">Coffea canephora</name>
    <name type="common">Robusta coffee</name>
    <dbReference type="NCBI Taxonomy" id="49390"/>
    <lineage>
        <taxon>Eukaryota</taxon>
        <taxon>Viridiplantae</taxon>
        <taxon>Streptophyta</taxon>
        <taxon>Embryophyta</taxon>
        <taxon>Tracheophyta</taxon>
        <taxon>Spermatophyta</taxon>
        <taxon>Magnoliopsida</taxon>
        <taxon>eudicotyledons</taxon>
        <taxon>Gunneridae</taxon>
        <taxon>Pentapetalae</taxon>
        <taxon>asterids</taxon>
        <taxon>lamiids</taxon>
        <taxon>Gentianales</taxon>
        <taxon>Rubiaceae</taxon>
        <taxon>Ixoroideae</taxon>
        <taxon>Gardenieae complex</taxon>
        <taxon>Bertiereae - Coffeeae clade</taxon>
        <taxon>Coffeeae</taxon>
        <taxon>Coffea</taxon>
    </lineage>
</organism>
<dbReference type="GO" id="GO:0042646">
    <property type="term" value="C:plastid nucleoid"/>
    <property type="evidence" value="ECO:0007669"/>
    <property type="project" value="EnsemblPlants"/>
</dbReference>
<evidence type="ECO:0000256" key="4">
    <source>
        <dbReference type="SAM" id="MobiDB-lite"/>
    </source>
</evidence>
<keyword evidence="2" id="KW-0804">Transcription</keyword>
<dbReference type="FunCoup" id="A0A068TL54">
    <property type="interactions" value="356"/>
</dbReference>
<dbReference type="STRING" id="49390.A0A068TL54"/>
<keyword evidence="2" id="KW-0806">Transcription termination</keyword>
<dbReference type="GO" id="GO:0006353">
    <property type="term" value="P:DNA-templated transcription termination"/>
    <property type="evidence" value="ECO:0007669"/>
    <property type="project" value="UniProtKB-KW"/>
</dbReference>
<dbReference type="PhylomeDB" id="A0A068TL54"/>
<dbReference type="AlphaFoldDB" id="A0A068TL54"/>
<reference evidence="6" key="1">
    <citation type="journal article" date="2014" name="Science">
        <title>The coffee genome provides insight into the convergent evolution of caffeine biosynthesis.</title>
        <authorList>
            <person name="Denoeud F."/>
            <person name="Carretero-Paulet L."/>
            <person name="Dereeper A."/>
            <person name="Droc G."/>
            <person name="Guyot R."/>
            <person name="Pietrella M."/>
            <person name="Zheng C."/>
            <person name="Alberti A."/>
            <person name="Anthony F."/>
            <person name="Aprea G."/>
            <person name="Aury J.M."/>
            <person name="Bento P."/>
            <person name="Bernard M."/>
            <person name="Bocs S."/>
            <person name="Campa C."/>
            <person name="Cenci A."/>
            <person name="Combes M.C."/>
            <person name="Crouzillat D."/>
            <person name="Da Silva C."/>
            <person name="Daddiego L."/>
            <person name="De Bellis F."/>
            <person name="Dussert S."/>
            <person name="Garsmeur O."/>
            <person name="Gayraud T."/>
            <person name="Guignon V."/>
            <person name="Jahn K."/>
            <person name="Jamilloux V."/>
            <person name="Joet T."/>
            <person name="Labadie K."/>
            <person name="Lan T."/>
            <person name="Leclercq J."/>
            <person name="Lepelley M."/>
            <person name="Leroy T."/>
            <person name="Li L.T."/>
            <person name="Librado P."/>
            <person name="Lopez L."/>
            <person name="Munoz A."/>
            <person name="Noel B."/>
            <person name="Pallavicini A."/>
            <person name="Perrotta G."/>
            <person name="Poncet V."/>
            <person name="Pot D."/>
            <person name="Priyono X."/>
            <person name="Rigoreau M."/>
            <person name="Rouard M."/>
            <person name="Rozas J."/>
            <person name="Tranchant-Dubreuil C."/>
            <person name="VanBuren R."/>
            <person name="Zhang Q."/>
            <person name="Andrade A.C."/>
            <person name="Argout X."/>
            <person name="Bertrand B."/>
            <person name="de Kochko A."/>
            <person name="Graziosi G."/>
            <person name="Henry R.J."/>
            <person name="Jayarama X."/>
            <person name="Ming R."/>
            <person name="Nagai C."/>
            <person name="Rounsley S."/>
            <person name="Sankoff D."/>
            <person name="Giuliano G."/>
            <person name="Albert V.A."/>
            <person name="Wincker P."/>
            <person name="Lashermes P."/>
        </authorList>
    </citation>
    <scope>NUCLEOTIDE SEQUENCE [LARGE SCALE GENOMIC DNA]</scope>
    <source>
        <strain evidence="6">cv. DH200-94</strain>
    </source>
</reference>
<evidence type="ECO:0000313" key="6">
    <source>
        <dbReference type="Proteomes" id="UP000295252"/>
    </source>
</evidence>
<proteinExistence type="inferred from homology"/>
<dbReference type="InterPro" id="IPR003690">
    <property type="entry name" value="MTERF"/>
</dbReference>
<evidence type="ECO:0000256" key="3">
    <source>
        <dbReference type="ARBA" id="ARBA00022946"/>
    </source>
</evidence>
<dbReference type="InterPro" id="IPR038538">
    <property type="entry name" value="MTERF_sf"/>
</dbReference>
<evidence type="ECO:0000313" key="5">
    <source>
        <dbReference type="EMBL" id="CDO97060.1"/>
    </source>
</evidence>
<name>A0A068TL54_COFCA</name>
<gene>
    <name evidence="5" type="ORF">GSCOC_T00014284001</name>
</gene>
<feature type="compositionally biased region" description="Polar residues" evidence="4">
    <location>
        <begin position="12"/>
        <end position="28"/>
    </location>
</feature>
<evidence type="ECO:0000256" key="2">
    <source>
        <dbReference type="ARBA" id="ARBA00022472"/>
    </source>
</evidence>
<protein>
    <submittedName>
        <fullName evidence="5">Uncharacterized protein</fullName>
    </submittedName>
</protein>
<dbReference type="Gramene" id="CDO97060">
    <property type="protein sequence ID" value="CDO97060"/>
    <property type="gene ID" value="GSCOC_T00014284001"/>
</dbReference>
<dbReference type="OrthoDB" id="637682at2759"/>
<keyword evidence="3" id="KW-0809">Transit peptide</keyword>
<dbReference type="PANTHER" id="PTHR13068">
    <property type="entry name" value="CGI-12 PROTEIN-RELATED"/>
    <property type="match status" value="1"/>
</dbReference>
<keyword evidence="2" id="KW-0805">Transcription regulation</keyword>
<dbReference type="InParanoid" id="A0A068TL54"/>
<evidence type="ECO:0000256" key="1">
    <source>
        <dbReference type="ARBA" id="ARBA00007692"/>
    </source>
</evidence>
<feature type="region of interest" description="Disordered" evidence="4">
    <location>
        <begin position="1"/>
        <end position="30"/>
    </location>
</feature>